<dbReference type="InterPro" id="IPR050553">
    <property type="entry name" value="Thioredoxin_ResA/DsbE_sf"/>
</dbReference>
<dbReference type="OrthoDB" id="750178at2"/>
<sequence length="376" mass="42419">MKKTMLFLGVLFLFACTSSHTNGLFTVNGVLKNAQDQKVFLEQLYFDQRPPQVLDTAEVQNGRFTVQAKASEEGLYRLRFEKNAGYLFINDKDNIDFSADAGDSVLNTSKFNTPANATLTAFIMRLDSIHTNLLREDQQRKDYQQQGNDSMALIANSAFAASNEWYNNYLVKFIDTTSNPINSLFAIGYTQDVSLDTIKNVLNHLSAKYPKNSSVTAMVQQLDQYIASQNTQTQNGDIAPGKMAPDLTMPDENGKPFSLSSLRGKYVLIDFWASWCGPCRQENPNVVSNYNQFKDKNFTILGVSLDQDKKAWLKAIQDDKLDWKQISDLKFWNSEAAAKYHIEAIPYNVLIDPQGKIIATELRGSELHNKLAEVLQ</sequence>
<accession>A0A3M9N9U4</accession>
<feature type="signal peptide" evidence="5">
    <location>
        <begin position="1"/>
        <end position="21"/>
    </location>
</feature>
<keyword evidence="3" id="KW-1015">Disulfide bond</keyword>
<dbReference type="PROSITE" id="PS00194">
    <property type="entry name" value="THIOREDOXIN_1"/>
    <property type="match status" value="1"/>
</dbReference>
<dbReference type="RefSeq" id="WP_123121618.1">
    <property type="nucleotide sequence ID" value="NZ_RJJR01000013.1"/>
</dbReference>
<comment type="caution">
    <text evidence="7">The sequence shown here is derived from an EMBL/GenBank/DDBJ whole genome shotgun (WGS) entry which is preliminary data.</text>
</comment>
<gene>
    <name evidence="7" type="ORF">EFY79_15405</name>
</gene>
<protein>
    <submittedName>
        <fullName evidence="7">AhpC/TSA family protein</fullName>
    </submittedName>
</protein>
<keyword evidence="5" id="KW-0732">Signal</keyword>
<dbReference type="CDD" id="cd02966">
    <property type="entry name" value="TlpA_like_family"/>
    <property type="match status" value="1"/>
</dbReference>
<evidence type="ECO:0000259" key="6">
    <source>
        <dbReference type="PROSITE" id="PS51352"/>
    </source>
</evidence>
<dbReference type="GO" id="GO:0016209">
    <property type="term" value="F:antioxidant activity"/>
    <property type="evidence" value="ECO:0007669"/>
    <property type="project" value="InterPro"/>
</dbReference>
<dbReference type="Pfam" id="PF00578">
    <property type="entry name" value="AhpC-TSA"/>
    <property type="match status" value="1"/>
</dbReference>
<dbReference type="PROSITE" id="PS51352">
    <property type="entry name" value="THIOREDOXIN_2"/>
    <property type="match status" value="1"/>
</dbReference>
<dbReference type="GO" id="GO:0030313">
    <property type="term" value="C:cell envelope"/>
    <property type="evidence" value="ECO:0007669"/>
    <property type="project" value="UniProtKB-SubCell"/>
</dbReference>
<dbReference type="InterPro" id="IPR000866">
    <property type="entry name" value="AhpC/TSA"/>
</dbReference>
<dbReference type="Pfam" id="PF14289">
    <property type="entry name" value="DUF4369"/>
    <property type="match status" value="1"/>
</dbReference>
<dbReference type="InterPro" id="IPR025380">
    <property type="entry name" value="DUF4369"/>
</dbReference>
<evidence type="ECO:0000256" key="2">
    <source>
        <dbReference type="ARBA" id="ARBA00022748"/>
    </source>
</evidence>
<name>A0A3M9N9U4_9BACT</name>
<dbReference type="AlphaFoldDB" id="A0A3M9N9U4"/>
<dbReference type="PANTHER" id="PTHR42852">
    <property type="entry name" value="THIOL:DISULFIDE INTERCHANGE PROTEIN DSBE"/>
    <property type="match status" value="1"/>
</dbReference>
<evidence type="ECO:0000256" key="5">
    <source>
        <dbReference type="SAM" id="SignalP"/>
    </source>
</evidence>
<organism evidence="7 8">
    <name type="scientific">Hanamia caeni</name>
    <dbReference type="NCBI Taxonomy" id="2294116"/>
    <lineage>
        <taxon>Bacteria</taxon>
        <taxon>Pseudomonadati</taxon>
        <taxon>Bacteroidota</taxon>
        <taxon>Chitinophagia</taxon>
        <taxon>Chitinophagales</taxon>
        <taxon>Chitinophagaceae</taxon>
        <taxon>Hanamia</taxon>
    </lineage>
</organism>
<evidence type="ECO:0000256" key="3">
    <source>
        <dbReference type="ARBA" id="ARBA00023157"/>
    </source>
</evidence>
<dbReference type="PROSITE" id="PS51257">
    <property type="entry name" value="PROKAR_LIPOPROTEIN"/>
    <property type="match status" value="1"/>
</dbReference>
<dbReference type="GO" id="GO:0017004">
    <property type="term" value="P:cytochrome complex assembly"/>
    <property type="evidence" value="ECO:0007669"/>
    <property type="project" value="UniProtKB-KW"/>
</dbReference>
<feature type="domain" description="Thioredoxin" evidence="6">
    <location>
        <begin position="238"/>
        <end position="376"/>
    </location>
</feature>
<feature type="chain" id="PRO_5018043231" evidence="5">
    <location>
        <begin position="22"/>
        <end position="376"/>
    </location>
</feature>
<dbReference type="Proteomes" id="UP000267223">
    <property type="component" value="Unassembled WGS sequence"/>
</dbReference>
<dbReference type="InterPro" id="IPR017937">
    <property type="entry name" value="Thioredoxin_CS"/>
</dbReference>
<keyword evidence="4" id="KW-0676">Redox-active center</keyword>
<dbReference type="EMBL" id="RJJR01000013">
    <property type="protein sequence ID" value="RNI34559.1"/>
    <property type="molecule type" value="Genomic_DNA"/>
</dbReference>
<dbReference type="InterPro" id="IPR013766">
    <property type="entry name" value="Thioredoxin_domain"/>
</dbReference>
<dbReference type="GO" id="GO:0016491">
    <property type="term" value="F:oxidoreductase activity"/>
    <property type="evidence" value="ECO:0007669"/>
    <property type="project" value="InterPro"/>
</dbReference>
<keyword evidence="2" id="KW-0201">Cytochrome c-type biogenesis</keyword>
<reference evidence="7 8" key="1">
    <citation type="submission" date="2018-11" db="EMBL/GenBank/DDBJ databases">
        <title>Draft genome sequence of Ferruginibacter sp. BO-59.</title>
        <authorList>
            <person name="Im W.T."/>
        </authorList>
    </citation>
    <scope>NUCLEOTIDE SEQUENCE [LARGE SCALE GENOMIC DNA]</scope>
    <source>
        <strain evidence="7 8">BO-59</strain>
    </source>
</reference>
<evidence type="ECO:0000313" key="8">
    <source>
        <dbReference type="Proteomes" id="UP000267223"/>
    </source>
</evidence>
<dbReference type="PANTHER" id="PTHR42852:SF6">
    <property type="entry name" value="THIOL:DISULFIDE INTERCHANGE PROTEIN DSBE"/>
    <property type="match status" value="1"/>
</dbReference>
<evidence type="ECO:0000256" key="1">
    <source>
        <dbReference type="ARBA" id="ARBA00004196"/>
    </source>
</evidence>
<dbReference type="InterPro" id="IPR036249">
    <property type="entry name" value="Thioredoxin-like_sf"/>
</dbReference>
<comment type="subcellular location">
    <subcellularLocation>
        <location evidence="1">Cell envelope</location>
    </subcellularLocation>
</comment>
<evidence type="ECO:0000313" key="7">
    <source>
        <dbReference type="EMBL" id="RNI34559.1"/>
    </source>
</evidence>
<dbReference type="SUPFAM" id="SSF52833">
    <property type="entry name" value="Thioredoxin-like"/>
    <property type="match status" value="1"/>
</dbReference>
<proteinExistence type="predicted"/>
<keyword evidence="8" id="KW-1185">Reference proteome</keyword>
<evidence type="ECO:0000256" key="4">
    <source>
        <dbReference type="ARBA" id="ARBA00023284"/>
    </source>
</evidence>
<dbReference type="Gene3D" id="3.40.30.10">
    <property type="entry name" value="Glutaredoxin"/>
    <property type="match status" value="1"/>
</dbReference>